<dbReference type="KEGG" id="alka:J0B03_05885"/>
<dbReference type="Gene3D" id="3.40.630.190">
    <property type="entry name" value="LCP protein"/>
    <property type="match status" value="1"/>
</dbReference>
<comment type="similarity">
    <text evidence="1">Belongs to the LytR/CpsA/Psr (LCP) family.</text>
</comment>
<dbReference type="PANTHER" id="PTHR33392:SF6">
    <property type="entry name" value="POLYISOPRENYL-TEICHOIC ACID--PEPTIDOGLYCAN TEICHOIC ACID TRANSFERASE TAGU"/>
    <property type="match status" value="1"/>
</dbReference>
<dbReference type="AlphaFoldDB" id="A0A974XPE7"/>
<feature type="domain" description="Cell envelope-related transcriptional attenuator" evidence="2">
    <location>
        <begin position="106"/>
        <end position="256"/>
    </location>
</feature>
<reference evidence="3" key="1">
    <citation type="submission" date="2021-03" db="EMBL/GenBank/DDBJ databases">
        <title>Alkalibacter marinus sp. nov., isolated from tidal flat sediment.</title>
        <authorList>
            <person name="Namirimu T."/>
            <person name="Yang J.-A."/>
            <person name="Yang S.-H."/>
            <person name="Kim Y.-J."/>
            <person name="Kwon K.K."/>
        </authorList>
    </citation>
    <scope>NUCLEOTIDE SEQUENCE</scope>
    <source>
        <strain evidence="3">ES005</strain>
    </source>
</reference>
<name>A0A974XPE7_9FIRM</name>
<protein>
    <submittedName>
        <fullName evidence="3">LCP family protein</fullName>
    </submittedName>
</protein>
<dbReference type="PANTHER" id="PTHR33392">
    <property type="entry name" value="POLYISOPRENYL-TEICHOIC ACID--PEPTIDOGLYCAN TEICHOIC ACID TRANSFERASE TAGU"/>
    <property type="match status" value="1"/>
</dbReference>
<evidence type="ECO:0000313" key="4">
    <source>
        <dbReference type="Proteomes" id="UP000663499"/>
    </source>
</evidence>
<organism evidence="3 4">
    <name type="scientific">Alkalibacter rhizosphaerae</name>
    <dbReference type="NCBI Taxonomy" id="2815577"/>
    <lineage>
        <taxon>Bacteria</taxon>
        <taxon>Bacillati</taxon>
        <taxon>Bacillota</taxon>
        <taxon>Clostridia</taxon>
        <taxon>Eubacteriales</taxon>
        <taxon>Eubacteriaceae</taxon>
        <taxon>Alkalibacter</taxon>
    </lineage>
</organism>
<proteinExistence type="inferred from homology"/>
<evidence type="ECO:0000313" key="3">
    <source>
        <dbReference type="EMBL" id="QSX09586.1"/>
    </source>
</evidence>
<sequence length="334" mass="37375">MSRSLGKKWTVMKRKTVLAVLAVLFVVVAGSMIYFVVDALNYREVLVSERADEQRYENIAGEGEDATDDPADAEDYRQAIGSETNVIHLLFLGIDESKDRTIGIYRSDIMVVARMDLDQNTVKILSIPRDTYVYLPVREEFDRVSSAYAYGSRNNAGPKAAMEAVEGFLEGPALDHYFAIKMDPVPAIVDDLGGLKLDVEVDMVDPDYDVELKKGEQTVDGKQALLYLQWRDTPGGDIDRVFRVQHFLASLYGQLKEKGQIVEAMRIALRYRDGIETDLSTKQLLALAAYMKQLPEGAISYFTLSGRSKTINGKSVWVPDDNEEVLGAFFSDQT</sequence>
<keyword evidence="4" id="KW-1185">Reference proteome</keyword>
<dbReference type="RefSeq" id="WP_207300917.1">
    <property type="nucleotide sequence ID" value="NZ_CP071444.1"/>
</dbReference>
<dbReference type="EMBL" id="CP071444">
    <property type="protein sequence ID" value="QSX09586.1"/>
    <property type="molecule type" value="Genomic_DNA"/>
</dbReference>
<gene>
    <name evidence="3" type="ORF">J0B03_05885</name>
</gene>
<dbReference type="InterPro" id="IPR004474">
    <property type="entry name" value="LytR_CpsA_psr"/>
</dbReference>
<dbReference type="InterPro" id="IPR050922">
    <property type="entry name" value="LytR/CpsA/Psr_CW_biosynth"/>
</dbReference>
<evidence type="ECO:0000259" key="2">
    <source>
        <dbReference type="Pfam" id="PF03816"/>
    </source>
</evidence>
<evidence type="ECO:0000256" key="1">
    <source>
        <dbReference type="ARBA" id="ARBA00006068"/>
    </source>
</evidence>
<dbReference type="Pfam" id="PF03816">
    <property type="entry name" value="LytR_cpsA_psr"/>
    <property type="match status" value="1"/>
</dbReference>
<dbReference type="NCBIfam" id="TIGR00350">
    <property type="entry name" value="lytR_cpsA_psr"/>
    <property type="match status" value="1"/>
</dbReference>
<accession>A0A974XPE7</accession>
<dbReference type="Proteomes" id="UP000663499">
    <property type="component" value="Chromosome"/>
</dbReference>